<dbReference type="Proteomes" id="UP000014204">
    <property type="component" value="Unassembled WGS sequence"/>
</dbReference>
<dbReference type="OrthoDB" id="1822491at2"/>
<name>R9KVJ0_9ACTN</name>
<accession>R9KVJ0</accession>
<dbReference type="GO" id="GO:0003677">
    <property type="term" value="F:DNA binding"/>
    <property type="evidence" value="ECO:0007669"/>
    <property type="project" value="InterPro"/>
</dbReference>
<comment type="caution">
    <text evidence="1">The sequence shown here is derived from an EMBL/GenBank/DDBJ whole genome shotgun (WGS) entry which is preliminary data.</text>
</comment>
<evidence type="ECO:0000313" key="2">
    <source>
        <dbReference type="Proteomes" id="UP000014204"/>
    </source>
</evidence>
<sequence>MLAVRAGSIVFDGNETIISITGALDRDGKTIKDYPKSDAGRRSVPVDDYTADTARAWIELKSEAARDQGLKPSMSFLRAAT</sequence>
<dbReference type="RefSeq" id="WP_016310187.1">
    <property type="nucleotide sequence ID" value="NZ_KE159646.1"/>
</dbReference>
<dbReference type="GO" id="GO:0015074">
    <property type="term" value="P:DNA integration"/>
    <property type="evidence" value="ECO:0007669"/>
    <property type="project" value="InterPro"/>
</dbReference>
<dbReference type="GeneID" id="82191401"/>
<dbReference type="STRING" id="1235794.C811_02008"/>
<dbReference type="InterPro" id="IPR013762">
    <property type="entry name" value="Integrase-like_cat_sf"/>
</dbReference>
<dbReference type="AlphaFoldDB" id="R9KVJ0"/>
<dbReference type="EMBL" id="ASSY01000009">
    <property type="protein sequence ID" value="EOS50375.1"/>
    <property type="molecule type" value="Genomic_DNA"/>
</dbReference>
<protein>
    <submittedName>
        <fullName evidence="1">Uncharacterized protein</fullName>
    </submittedName>
</protein>
<reference evidence="1 2" key="1">
    <citation type="submission" date="2013-04" db="EMBL/GenBank/DDBJ databases">
        <title>The Genome Sequence of Enterorhabdus caecimuris B7.</title>
        <authorList>
            <consortium name="The Broad Institute Genomics Platform"/>
            <consortium name="The Broad Institute Genome Sequencing Center for Infectious Disease"/>
            <person name="Earl A."/>
            <person name="Xavier R."/>
            <person name="Elson C."/>
            <person name="Duck W."/>
            <person name="Walker B."/>
            <person name="Young S."/>
            <person name="Zeng Q."/>
            <person name="Gargeya S."/>
            <person name="Fitzgerald M."/>
            <person name="Haas B."/>
            <person name="Abouelleil A."/>
            <person name="Allen A.W."/>
            <person name="Alvarado L."/>
            <person name="Arachchi H.M."/>
            <person name="Berlin A.M."/>
            <person name="Chapman S.B."/>
            <person name="Gainer-Dewar J."/>
            <person name="Goldberg J."/>
            <person name="Griggs A."/>
            <person name="Gujja S."/>
            <person name="Hansen M."/>
            <person name="Howarth C."/>
            <person name="Imamovic A."/>
            <person name="Ireland A."/>
            <person name="Larimer J."/>
            <person name="McCowan C."/>
            <person name="Murphy C."/>
            <person name="Pearson M."/>
            <person name="Poon T.W."/>
            <person name="Priest M."/>
            <person name="Roberts A."/>
            <person name="Saif S."/>
            <person name="Shea T."/>
            <person name="Sisk P."/>
            <person name="Sykes S."/>
            <person name="Wortman J."/>
            <person name="Nusbaum C."/>
            <person name="Birren B."/>
        </authorList>
    </citation>
    <scope>NUCLEOTIDE SEQUENCE [LARGE SCALE GENOMIC DNA]</scope>
    <source>
        <strain evidence="1 2">B7</strain>
    </source>
</reference>
<gene>
    <name evidence="1" type="ORF">C811_02008</name>
</gene>
<dbReference type="Gene3D" id="1.10.443.10">
    <property type="entry name" value="Intergrase catalytic core"/>
    <property type="match status" value="1"/>
</dbReference>
<keyword evidence="2" id="KW-1185">Reference proteome</keyword>
<dbReference type="GO" id="GO:0006310">
    <property type="term" value="P:DNA recombination"/>
    <property type="evidence" value="ECO:0007669"/>
    <property type="project" value="InterPro"/>
</dbReference>
<proteinExistence type="predicted"/>
<dbReference type="HOGENOM" id="CLU_2568437_0_0_11"/>
<evidence type="ECO:0000313" key="1">
    <source>
        <dbReference type="EMBL" id="EOS50375.1"/>
    </source>
</evidence>
<organism evidence="1 2">
    <name type="scientific">Adlercreutzia caecimuris B7</name>
    <dbReference type="NCBI Taxonomy" id="1235794"/>
    <lineage>
        <taxon>Bacteria</taxon>
        <taxon>Bacillati</taxon>
        <taxon>Actinomycetota</taxon>
        <taxon>Coriobacteriia</taxon>
        <taxon>Eggerthellales</taxon>
        <taxon>Eggerthellaceae</taxon>
        <taxon>Adlercreutzia</taxon>
    </lineage>
</organism>